<feature type="compositionally biased region" description="Basic residues" evidence="1">
    <location>
        <begin position="212"/>
        <end position="221"/>
    </location>
</feature>
<feature type="chain" id="PRO_5021742210" evidence="2">
    <location>
        <begin position="24"/>
        <end position="221"/>
    </location>
</feature>
<evidence type="ECO:0000313" key="3">
    <source>
        <dbReference type="EMBL" id="TQD75872.1"/>
    </source>
</evidence>
<accession>A0A540KPD8</accession>
<keyword evidence="4" id="KW-1185">Reference proteome</keyword>
<gene>
    <name evidence="3" type="ORF">C1H46_038591</name>
</gene>
<proteinExistence type="predicted"/>
<reference evidence="3 4" key="1">
    <citation type="journal article" date="2019" name="G3 (Bethesda)">
        <title>Sequencing of a Wild Apple (Malus baccata) Genome Unravels the Differences Between Cultivated and Wild Apple Species Regarding Disease Resistance and Cold Tolerance.</title>
        <authorList>
            <person name="Chen X."/>
        </authorList>
    </citation>
    <scope>NUCLEOTIDE SEQUENCE [LARGE SCALE GENOMIC DNA]</scope>
    <source>
        <strain evidence="4">cv. Shandingzi</strain>
        <tissue evidence="3">Leaves</tissue>
    </source>
</reference>
<dbReference type="Proteomes" id="UP000315295">
    <property type="component" value="Unassembled WGS sequence"/>
</dbReference>
<comment type="caution">
    <text evidence="3">The sequence shown here is derived from an EMBL/GenBank/DDBJ whole genome shotgun (WGS) entry which is preliminary data.</text>
</comment>
<organism evidence="3 4">
    <name type="scientific">Malus baccata</name>
    <name type="common">Siberian crab apple</name>
    <name type="synonym">Pyrus baccata</name>
    <dbReference type="NCBI Taxonomy" id="106549"/>
    <lineage>
        <taxon>Eukaryota</taxon>
        <taxon>Viridiplantae</taxon>
        <taxon>Streptophyta</taxon>
        <taxon>Embryophyta</taxon>
        <taxon>Tracheophyta</taxon>
        <taxon>Spermatophyta</taxon>
        <taxon>Magnoliopsida</taxon>
        <taxon>eudicotyledons</taxon>
        <taxon>Gunneridae</taxon>
        <taxon>Pentapetalae</taxon>
        <taxon>rosids</taxon>
        <taxon>fabids</taxon>
        <taxon>Rosales</taxon>
        <taxon>Rosaceae</taxon>
        <taxon>Amygdaloideae</taxon>
        <taxon>Maleae</taxon>
        <taxon>Malus</taxon>
    </lineage>
</organism>
<protein>
    <submittedName>
        <fullName evidence="3">Uncharacterized protein</fullName>
    </submittedName>
</protein>
<name>A0A540KPD8_MALBA</name>
<sequence length="221" mass="24463">MAPQLAFLLVLNIFINSPQLGLSRPNLTSTRASTRSTWKKLNRKYPFAKNNDGGGEVSELLEICSLSESMSDTTVTSPETMTKSFIRGQKYGPNGAGSVRLVQSREPSLSQQSNIPASFDVLFGSYPYCLEPVAVEVGERVLGHEDKRPTSPSEISPETFKRIQRVKKLTKRLEEMGTEILSRVLHRDPFKGSSYRGPVAAAMEASGGREKQPRKKKLLFG</sequence>
<feature type="region of interest" description="Disordered" evidence="1">
    <location>
        <begin position="201"/>
        <end position="221"/>
    </location>
</feature>
<evidence type="ECO:0000313" key="4">
    <source>
        <dbReference type="Proteomes" id="UP000315295"/>
    </source>
</evidence>
<keyword evidence="2" id="KW-0732">Signal</keyword>
<evidence type="ECO:0000256" key="1">
    <source>
        <dbReference type="SAM" id="MobiDB-lite"/>
    </source>
</evidence>
<dbReference type="AlphaFoldDB" id="A0A540KPD8"/>
<dbReference type="EMBL" id="VIEB01001067">
    <property type="protein sequence ID" value="TQD75872.1"/>
    <property type="molecule type" value="Genomic_DNA"/>
</dbReference>
<evidence type="ECO:0000256" key="2">
    <source>
        <dbReference type="SAM" id="SignalP"/>
    </source>
</evidence>
<feature type="signal peptide" evidence="2">
    <location>
        <begin position="1"/>
        <end position="23"/>
    </location>
</feature>